<dbReference type="InterPro" id="IPR002104">
    <property type="entry name" value="Integrase_catalytic"/>
</dbReference>
<dbReference type="Gene3D" id="1.10.150.130">
    <property type="match status" value="1"/>
</dbReference>
<dbReference type="PROSITE" id="PS51900">
    <property type="entry name" value="CB"/>
    <property type="match status" value="1"/>
</dbReference>
<dbReference type="GO" id="GO:0015074">
    <property type="term" value="P:DNA integration"/>
    <property type="evidence" value="ECO:0007669"/>
    <property type="project" value="UniProtKB-KW"/>
</dbReference>
<dbReference type="InterPro" id="IPR013762">
    <property type="entry name" value="Integrase-like_cat_sf"/>
</dbReference>
<evidence type="ECO:0000256" key="5">
    <source>
        <dbReference type="SAM" id="MobiDB-lite"/>
    </source>
</evidence>
<keyword evidence="9" id="KW-1185">Reference proteome</keyword>
<comment type="caution">
    <text evidence="8">The sequence shown here is derived from an EMBL/GenBank/DDBJ whole genome shotgun (WGS) entry which is preliminary data.</text>
</comment>
<evidence type="ECO:0000256" key="1">
    <source>
        <dbReference type="ARBA" id="ARBA00022908"/>
    </source>
</evidence>
<name>A0A4Q7JCW2_9PSEU</name>
<evidence type="ECO:0000256" key="2">
    <source>
        <dbReference type="ARBA" id="ARBA00023125"/>
    </source>
</evidence>
<proteinExistence type="predicted"/>
<dbReference type="Gene3D" id="1.10.443.10">
    <property type="entry name" value="Intergrase catalytic core"/>
    <property type="match status" value="1"/>
</dbReference>
<evidence type="ECO:0000313" key="9">
    <source>
        <dbReference type="Proteomes" id="UP000292003"/>
    </source>
</evidence>
<dbReference type="AlphaFoldDB" id="A0A4Q7JCW2"/>
<dbReference type="CDD" id="cd01189">
    <property type="entry name" value="INT_ICEBs1_C_like"/>
    <property type="match status" value="1"/>
</dbReference>
<dbReference type="InterPro" id="IPR010998">
    <property type="entry name" value="Integrase_recombinase_N"/>
</dbReference>
<feature type="region of interest" description="Disordered" evidence="5">
    <location>
        <begin position="441"/>
        <end position="462"/>
    </location>
</feature>
<reference evidence="8 9" key="1">
    <citation type="submission" date="2019-02" db="EMBL/GenBank/DDBJ databases">
        <title>Draft genome sequence of Amycolatopsis sp. 8-3EHSu isolated from roots of Suaeda maritima.</title>
        <authorList>
            <person name="Duangmal K."/>
            <person name="Chantavorakit T."/>
        </authorList>
    </citation>
    <scope>NUCLEOTIDE SEQUENCE [LARGE SCALE GENOMIC DNA]</scope>
    <source>
        <strain evidence="8 9">8-3EHSu</strain>
    </source>
</reference>
<keyword evidence="3" id="KW-0233">DNA recombination</keyword>
<organism evidence="8 9">
    <name type="scientific">Amycolatopsis suaedae</name>
    <dbReference type="NCBI Taxonomy" id="2510978"/>
    <lineage>
        <taxon>Bacteria</taxon>
        <taxon>Bacillati</taxon>
        <taxon>Actinomycetota</taxon>
        <taxon>Actinomycetes</taxon>
        <taxon>Pseudonocardiales</taxon>
        <taxon>Pseudonocardiaceae</taxon>
        <taxon>Amycolatopsis</taxon>
    </lineage>
</organism>
<dbReference type="GO" id="GO:0006310">
    <property type="term" value="P:DNA recombination"/>
    <property type="evidence" value="ECO:0007669"/>
    <property type="project" value="UniProtKB-KW"/>
</dbReference>
<evidence type="ECO:0000256" key="3">
    <source>
        <dbReference type="ARBA" id="ARBA00023172"/>
    </source>
</evidence>
<dbReference type="PANTHER" id="PTHR30349:SF91">
    <property type="entry name" value="INTA PROTEIN"/>
    <property type="match status" value="1"/>
</dbReference>
<dbReference type="OrthoDB" id="9805859at2"/>
<dbReference type="GO" id="GO:0003677">
    <property type="term" value="F:DNA binding"/>
    <property type="evidence" value="ECO:0007669"/>
    <property type="project" value="UniProtKB-UniRule"/>
</dbReference>
<evidence type="ECO:0000259" key="7">
    <source>
        <dbReference type="PROSITE" id="PS51900"/>
    </source>
</evidence>
<dbReference type="EMBL" id="SFCC01000004">
    <property type="protein sequence ID" value="RZQ64413.1"/>
    <property type="molecule type" value="Genomic_DNA"/>
</dbReference>
<dbReference type="InterPro" id="IPR011010">
    <property type="entry name" value="DNA_brk_join_enz"/>
</dbReference>
<evidence type="ECO:0000259" key="6">
    <source>
        <dbReference type="PROSITE" id="PS51898"/>
    </source>
</evidence>
<accession>A0A4Q7JCW2</accession>
<dbReference type="InterPro" id="IPR050090">
    <property type="entry name" value="Tyrosine_recombinase_XerCD"/>
</dbReference>
<dbReference type="Pfam" id="PF00589">
    <property type="entry name" value="Phage_integrase"/>
    <property type="match status" value="1"/>
</dbReference>
<dbReference type="PANTHER" id="PTHR30349">
    <property type="entry name" value="PHAGE INTEGRASE-RELATED"/>
    <property type="match status" value="1"/>
</dbReference>
<keyword evidence="2 4" id="KW-0238">DNA-binding</keyword>
<dbReference type="InterPro" id="IPR004107">
    <property type="entry name" value="Integrase_SAM-like_N"/>
</dbReference>
<evidence type="ECO:0000256" key="4">
    <source>
        <dbReference type="PROSITE-ProRule" id="PRU01248"/>
    </source>
</evidence>
<evidence type="ECO:0000313" key="8">
    <source>
        <dbReference type="EMBL" id="RZQ64413.1"/>
    </source>
</evidence>
<protein>
    <submittedName>
        <fullName evidence="8">Site-specific integrase</fullName>
    </submittedName>
</protein>
<feature type="domain" description="Tyr recombinase" evidence="6">
    <location>
        <begin position="189"/>
        <end position="434"/>
    </location>
</feature>
<sequence length="462" mass="52113">MPRTPRPEGTRRPNGASSIYFGSDGKWHGWVTVGVKDDGKPDRRHVKRSDEGEVIEAVRELEKLRDNGKVRKPGRAWTVEKWLRHWVENIAAHSVRHNTFDGYRRSVYNHLIPGVGAHRIDKLQPEHLEALYKRMQTKTYRPERDKPLKPATAHLAHRTIRTALNEAVKRKHIVENPAKLAKPPRVEEEEIVPFTQAEALRVVEAAGKVRNGARFVVALALGLRRGEALALKWSDITIRWRHGCGEGSECATENRAVACPNRRGSGVVHIRRALQQRPWEHGCEPADSCRERPGWRCPQRHGGGMHVAETKSRSGVRKVGLPHQLCEALVRHREQQAADKKEAGTLWEEGGWIFTTFVGRPVHPSEDHRAWKRLLRTAEVRDARLHDARHTAATMLLALRVPLAAAMDLMGWSNPSVAKRYMHVPDEVVEAIAADVGDHMWTESKSRDDEDDDGAAGVPVPA</sequence>
<feature type="domain" description="Core-binding (CB)" evidence="7">
    <location>
        <begin position="77"/>
        <end position="168"/>
    </location>
</feature>
<dbReference type="Proteomes" id="UP000292003">
    <property type="component" value="Unassembled WGS sequence"/>
</dbReference>
<dbReference type="PROSITE" id="PS51898">
    <property type="entry name" value="TYR_RECOMBINASE"/>
    <property type="match status" value="1"/>
</dbReference>
<keyword evidence="1" id="KW-0229">DNA integration</keyword>
<gene>
    <name evidence="8" type="ORF">EWH70_10665</name>
</gene>
<dbReference type="RefSeq" id="WP_130475124.1">
    <property type="nucleotide sequence ID" value="NZ_SFCC01000004.1"/>
</dbReference>
<dbReference type="InterPro" id="IPR044068">
    <property type="entry name" value="CB"/>
</dbReference>
<dbReference type="SUPFAM" id="SSF56349">
    <property type="entry name" value="DNA breaking-rejoining enzymes"/>
    <property type="match status" value="1"/>
</dbReference>
<dbReference type="Pfam" id="PF14659">
    <property type="entry name" value="Phage_int_SAM_3"/>
    <property type="match status" value="1"/>
</dbReference>